<proteinExistence type="predicted"/>
<feature type="signal peptide" evidence="1">
    <location>
        <begin position="1"/>
        <end position="18"/>
    </location>
</feature>
<dbReference type="Proteomes" id="UP000799118">
    <property type="component" value="Unassembled WGS sequence"/>
</dbReference>
<evidence type="ECO:0000313" key="3">
    <source>
        <dbReference type="Proteomes" id="UP000799118"/>
    </source>
</evidence>
<evidence type="ECO:0000313" key="2">
    <source>
        <dbReference type="EMBL" id="KAE9389026.1"/>
    </source>
</evidence>
<dbReference type="AlphaFoldDB" id="A0A6A4GUA6"/>
<keyword evidence="3" id="KW-1185">Reference proteome</keyword>
<accession>A0A6A4GUA6</accession>
<dbReference type="OrthoDB" id="3223416at2759"/>
<name>A0A6A4GUA6_9AGAR</name>
<gene>
    <name evidence="2" type="ORF">BT96DRAFT_890265</name>
</gene>
<keyword evidence="1" id="KW-0732">Signal</keyword>
<feature type="chain" id="PRO_5025335683" evidence="1">
    <location>
        <begin position="19"/>
        <end position="179"/>
    </location>
</feature>
<organism evidence="2 3">
    <name type="scientific">Gymnopus androsaceus JB14</name>
    <dbReference type="NCBI Taxonomy" id="1447944"/>
    <lineage>
        <taxon>Eukaryota</taxon>
        <taxon>Fungi</taxon>
        <taxon>Dikarya</taxon>
        <taxon>Basidiomycota</taxon>
        <taxon>Agaricomycotina</taxon>
        <taxon>Agaricomycetes</taxon>
        <taxon>Agaricomycetidae</taxon>
        <taxon>Agaricales</taxon>
        <taxon>Marasmiineae</taxon>
        <taxon>Omphalotaceae</taxon>
        <taxon>Gymnopus</taxon>
    </lineage>
</organism>
<reference evidence="2" key="1">
    <citation type="journal article" date="2019" name="Environ. Microbiol.">
        <title>Fungal ecological strategies reflected in gene transcription - a case study of two litter decomposers.</title>
        <authorList>
            <person name="Barbi F."/>
            <person name="Kohler A."/>
            <person name="Barry K."/>
            <person name="Baskaran P."/>
            <person name="Daum C."/>
            <person name="Fauchery L."/>
            <person name="Ihrmark K."/>
            <person name="Kuo A."/>
            <person name="LaButti K."/>
            <person name="Lipzen A."/>
            <person name="Morin E."/>
            <person name="Grigoriev I.V."/>
            <person name="Henrissat B."/>
            <person name="Lindahl B."/>
            <person name="Martin F."/>
        </authorList>
    </citation>
    <scope>NUCLEOTIDE SEQUENCE</scope>
    <source>
        <strain evidence="2">JB14</strain>
    </source>
</reference>
<sequence length="179" mass="18651">MLVSAILYLLLPALQASAFALDQNAVITRGENKPNSTTTLLVNAIVGKENISSVECWAVEPGYQISAQTGNNVLQLGDLSNASYSLWPNSGGPIDLGFHNAPAIQWVVMLTGSANITFPNVTSNLTVGPGELFIAADVAGTSAIGHRTVGDSGSTVLQMPFQDGITVNHTVVNRTGPCT</sequence>
<evidence type="ECO:0000256" key="1">
    <source>
        <dbReference type="SAM" id="SignalP"/>
    </source>
</evidence>
<dbReference type="EMBL" id="ML769715">
    <property type="protein sequence ID" value="KAE9389026.1"/>
    <property type="molecule type" value="Genomic_DNA"/>
</dbReference>
<protein>
    <submittedName>
        <fullName evidence="2">Uncharacterized protein</fullName>
    </submittedName>
</protein>